<dbReference type="GO" id="GO:0004252">
    <property type="term" value="F:serine-type endopeptidase activity"/>
    <property type="evidence" value="ECO:0007669"/>
    <property type="project" value="InterPro"/>
</dbReference>
<dbReference type="STRING" id="1217799.DEALK_08500"/>
<dbReference type="InterPro" id="IPR019758">
    <property type="entry name" value="Pept_S26A_signal_pept_1_CS"/>
</dbReference>
<dbReference type="PANTHER" id="PTHR43390">
    <property type="entry name" value="SIGNAL PEPTIDASE I"/>
    <property type="match status" value="1"/>
</dbReference>
<evidence type="ECO:0000256" key="4">
    <source>
        <dbReference type="ARBA" id="ARBA00013208"/>
    </source>
</evidence>
<sequence length="199" mass="22194">MKTLKAAVIEIAYILGGALIIFVLFQFTLQNSIVDGTSMEPNLMDEDRLLVSKVSYAFGEPQRGDIIVFPSPYEDGREFIKRIIGLPGETVHIVSGTVYIDGAAIEEPYLVNRDQRSYPAVTIPEGQYFVLGDNRPVSLDSRQGWTVSRDDVHGKAWVVFWPLDSFGGAPNYDFPETARLLLPLALFPRRLKGSQLSKT</sequence>
<dbReference type="EC" id="3.4.21.89" evidence="4 7"/>
<evidence type="ECO:0000256" key="7">
    <source>
        <dbReference type="RuleBase" id="RU362042"/>
    </source>
</evidence>
<reference evidence="9 10" key="1">
    <citation type="submission" date="2015-06" db="EMBL/GenBank/DDBJ databases">
        <title>Genome sequence of the organohalide-respiring Dehalogenimonas alkenigignens type strain (IP3-3T).</title>
        <authorList>
            <person name="Key T.A."/>
            <person name="Richmond D.P."/>
            <person name="Bowman K.S."/>
            <person name="Cho Y.-J."/>
            <person name="Chun J."/>
            <person name="da Costa M.S."/>
            <person name="Rainey F.A."/>
            <person name="Moe W.M."/>
        </authorList>
    </citation>
    <scope>NUCLEOTIDE SEQUENCE [LARGE SCALE GENOMIC DNA]</scope>
    <source>
        <strain evidence="9 10">IP3-3</strain>
    </source>
</reference>
<dbReference type="Pfam" id="PF10502">
    <property type="entry name" value="Peptidase_S26"/>
    <property type="match status" value="1"/>
</dbReference>
<dbReference type="GO" id="GO:0006465">
    <property type="term" value="P:signal peptide processing"/>
    <property type="evidence" value="ECO:0007669"/>
    <property type="project" value="InterPro"/>
</dbReference>
<dbReference type="InterPro" id="IPR019757">
    <property type="entry name" value="Pept_S26A_signal_pept_1_Lys-AS"/>
</dbReference>
<dbReference type="InterPro" id="IPR000223">
    <property type="entry name" value="Pept_S26A_signal_pept_1"/>
</dbReference>
<dbReference type="OrthoDB" id="9802919at2"/>
<keyword evidence="7" id="KW-1133">Transmembrane helix</keyword>
<feature type="active site" evidence="6">
    <location>
        <position position="38"/>
    </location>
</feature>
<comment type="similarity">
    <text evidence="3 7">Belongs to the peptidase S26 family.</text>
</comment>
<dbReference type="Gene3D" id="2.10.109.10">
    <property type="entry name" value="Umud Fragment, subunit A"/>
    <property type="match status" value="1"/>
</dbReference>
<dbReference type="InterPro" id="IPR036286">
    <property type="entry name" value="LexA/Signal_pep-like_sf"/>
</dbReference>
<feature type="transmembrane region" description="Helical" evidence="7">
    <location>
        <begin position="7"/>
        <end position="29"/>
    </location>
</feature>
<feature type="domain" description="Peptidase S26" evidence="8">
    <location>
        <begin position="14"/>
        <end position="161"/>
    </location>
</feature>
<accession>A0A0W0GHI2</accession>
<proteinExistence type="inferred from homology"/>
<dbReference type="RefSeq" id="WP_083496341.1">
    <property type="nucleotide sequence ID" value="NZ_KQ758903.1"/>
</dbReference>
<evidence type="ECO:0000256" key="2">
    <source>
        <dbReference type="ARBA" id="ARBA00004401"/>
    </source>
</evidence>
<dbReference type="PROSITE" id="PS00760">
    <property type="entry name" value="SPASE_I_2"/>
    <property type="match status" value="1"/>
</dbReference>
<evidence type="ECO:0000256" key="6">
    <source>
        <dbReference type="PIRSR" id="PIRSR600223-1"/>
    </source>
</evidence>
<comment type="catalytic activity">
    <reaction evidence="1 7">
        <text>Cleavage of hydrophobic, N-terminal signal or leader sequences from secreted and periplasmic proteins.</text>
        <dbReference type="EC" id="3.4.21.89"/>
    </reaction>
</comment>
<keyword evidence="7" id="KW-0812">Transmembrane</keyword>
<keyword evidence="7" id="KW-0472">Membrane</keyword>
<gene>
    <name evidence="9" type="ORF">DEALK_08500</name>
</gene>
<evidence type="ECO:0000256" key="1">
    <source>
        <dbReference type="ARBA" id="ARBA00000677"/>
    </source>
</evidence>
<comment type="subcellular location">
    <subcellularLocation>
        <location evidence="2">Cell membrane</location>
        <topology evidence="2">Single-pass type II membrane protein</topology>
    </subcellularLocation>
    <subcellularLocation>
        <location evidence="7">Membrane</location>
        <topology evidence="7">Single-pass type II membrane protein</topology>
    </subcellularLocation>
</comment>
<evidence type="ECO:0000313" key="10">
    <source>
        <dbReference type="Proteomes" id="UP000053947"/>
    </source>
</evidence>
<keyword evidence="5 7" id="KW-0378">Hydrolase</keyword>
<dbReference type="PROSITE" id="PS00761">
    <property type="entry name" value="SPASE_I_3"/>
    <property type="match status" value="1"/>
</dbReference>
<dbReference type="PANTHER" id="PTHR43390:SF1">
    <property type="entry name" value="CHLOROPLAST PROCESSING PEPTIDASE"/>
    <property type="match status" value="1"/>
</dbReference>
<feature type="active site" evidence="6">
    <location>
        <position position="81"/>
    </location>
</feature>
<evidence type="ECO:0000313" key="9">
    <source>
        <dbReference type="EMBL" id="KTB48005.1"/>
    </source>
</evidence>
<dbReference type="NCBIfam" id="TIGR02227">
    <property type="entry name" value="sigpep_I_bact"/>
    <property type="match status" value="1"/>
</dbReference>
<dbReference type="SUPFAM" id="SSF51306">
    <property type="entry name" value="LexA/Signal peptidase"/>
    <property type="match status" value="1"/>
</dbReference>
<dbReference type="CDD" id="cd06530">
    <property type="entry name" value="S26_SPase_I"/>
    <property type="match status" value="1"/>
</dbReference>
<dbReference type="EMBL" id="LFDV01000002">
    <property type="protein sequence ID" value="KTB48005.1"/>
    <property type="molecule type" value="Genomic_DNA"/>
</dbReference>
<dbReference type="PRINTS" id="PR00727">
    <property type="entry name" value="LEADERPTASE"/>
</dbReference>
<evidence type="ECO:0000259" key="8">
    <source>
        <dbReference type="Pfam" id="PF10502"/>
    </source>
</evidence>
<keyword evidence="7" id="KW-0645">Protease</keyword>
<keyword evidence="10" id="KW-1185">Reference proteome</keyword>
<evidence type="ECO:0000256" key="5">
    <source>
        <dbReference type="ARBA" id="ARBA00022801"/>
    </source>
</evidence>
<dbReference type="Proteomes" id="UP000053947">
    <property type="component" value="Unassembled WGS sequence"/>
</dbReference>
<comment type="caution">
    <text evidence="9">The sequence shown here is derived from an EMBL/GenBank/DDBJ whole genome shotgun (WGS) entry which is preliminary data.</text>
</comment>
<protein>
    <recommendedName>
        <fullName evidence="4 7">Signal peptidase I</fullName>
        <ecNumber evidence="4 7">3.4.21.89</ecNumber>
    </recommendedName>
</protein>
<dbReference type="GO" id="GO:0009003">
    <property type="term" value="F:signal peptidase activity"/>
    <property type="evidence" value="ECO:0007669"/>
    <property type="project" value="UniProtKB-EC"/>
</dbReference>
<dbReference type="GO" id="GO:0005886">
    <property type="term" value="C:plasma membrane"/>
    <property type="evidence" value="ECO:0007669"/>
    <property type="project" value="UniProtKB-SubCell"/>
</dbReference>
<name>A0A0W0GHI2_9CHLR</name>
<dbReference type="PATRIC" id="fig|1217799.6.peg.873"/>
<evidence type="ECO:0000256" key="3">
    <source>
        <dbReference type="ARBA" id="ARBA00009370"/>
    </source>
</evidence>
<dbReference type="AlphaFoldDB" id="A0A0W0GHI2"/>
<organism evidence="9 10">
    <name type="scientific">Dehalogenimonas alkenigignens</name>
    <dbReference type="NCBI Taxonomy" id="1217799"/>
    <lineage>
        <taxon>Bacteria</taxon>
        <taxon>Bacillati</taxon>
        <taxon>Chloroflexota</taxon>
        <taxon>Dehalococcoidia</taxon>
        <taxon>Dehalococcoidales</taxon>
        <taxon>Dehalococcoidaceae</taxon>
        <taxon>Dehalogenimonas</taxon>
    </lineage>
</organism>
<dbReference type="InterPro" id="IPR019533">
    <property type="entry name" value="Peptidase_S26"/>
</dbReference>